<feature type="transmembrane region" description="Helical" evidence="6">
    <location>
        <begin position="360"/>
        <end position="381"/>
    </location>
</feature>
<evidence type="ECO:0000256" key="6">
    <source>
        <dbReference type="SAM" id="Phobius"/>
    </source>
</evidence>
<feature type="transmembrane region" description="Helical" evidence="6">
    <location>
        <begin position="239"/>
        <end position="260"/>
    </location>
</feature>
<evidence type="ECO:0000256" key="4">
    <source>
        <dbReference type="ARBA" id="ARBA00022989"/>
    </source>
</evidence>
<accession>A0ABV1WTN5</accession>
<evidence type="ECO:0000256" key="3">
    <source>
        <dbReference type="ARBA" id="ARBA00022692"/>
    </source>
</evidence>
<feature type="transmembrane region" description="Helical" evidence="6">
    <location>
        <begin position="722"/>
        <end position="747"/>
    </location>
</feature>
<feature type="transmembrane region" description="Helical" evidence="6">
    <location>
        <begin position="411"/>
        <end position="433"/>
    </location>
</feature>
<protein>
    <submittedName>
        <fullName evidence="8">FtsX-like permease family protein</fullName>
    </submittedName>
</protein>
<evidence type="ECO:0000313" key="8">
    <source>
        <dbReference type="EMBL" id="MER7180119.1"/>
    </source>
</evidence>
<name>A0ABV1WTN5_9ACTN</name>
<feature type="transmembrane region" description="Helical" evidence="6">
    <location>
        <begin position="189"/>
        <end position="210"/>
    </location>
</feature>
<dbReference type="Pfam" id="PF02687">
    <property type="entry name" value="FtsX"/>
    <property type="match status" value="1"/>
</dbReference>
<keyword evidence="5 6" id="KW-0472">Membrane</keyword>
<dbReference type="EMBL" id="JBEPEK010000063">
    <property type="protein sequence ID" value="MER7180119.1"/>
    <property type="molecule type" value="Genomic_DNA"/>
</dbReference>
<feature type="transmembrane region" description="Helical" evidence="6">
    <location>
        <begin position="327"/>
        <end position="348"/>
    </location>
</feature>
<keyword evidence="4 6" id="KW-1133">Transmembrane helix</keyword>
<dbReference type="InterPro" id="IPR003838">
    <property type="entry name" value="ABC3_permease_C"/>
</dbReference>
<evidence type="ECO:0000256" key="5">
    <source>
        <dbReference type="ARBA" id="ARBA00023136"/>
    </source>
</evidence>
<organism evidence="8 9">
    <name type="scientific">Streptomyces hyaluromycini</name>
    <dbReference type="NCBI Taxonomy" id="1377993"/>
    <lineage>
        <taxon>Bacteria</taxon>
        <taxon>Bacillati</taxon>
        <taxon>Actinomycetota</taxon>
        <taxon>Actinomycetes</taxon>
        <taxon>Kitasatosporales</taxon>
        <taxon>Streptomycetaceae</taxon>
        <taxon>Streptomyces</taxon>
    </lineage>
</organism>
<comment type="subcellular location">
    <subcellularLocation>
        <location evidence="1">Cell membrane</location>
        <topology evidence="1">Multi-pass membrane protein</topology>
    </subcellularLocation>
</comment>
<evidence type="ECO:0000259" key="7">
    <source>
        <dbReference type="Pfam" id="PF02687"/>
    </source>
</evidence>
<dbReference type="Proteomes" id="UP001474181">
    <property type="component" value="Unassembled WGS sequence"/>
</dbReference>
<feature type="transmembrane region" description="Helical" evidence="6">
    <location>
        <begin position="684"/>
        <end position="702"/>
    </location>
</feature>
<proteinExistence type="predicted"/>
<feature type="transmembrane region" description="Helical" evidence="6">
    <location>
        <begin position="280"/>
        <end position="300"/>
    </location>
</feature>
<feature type="transmembrane region" description="Helical" evidence="6">
    <location>
        <begin position="21"/>
        <end position="46"/>
    </location>
</feature>
<evidence type="ECO:0000256" key="2">
    <source>
        <dbReference type="ARBA" id="ARBA00022475"/>
    </source>
</evidence>
<feature type="transmembrane region" description="Helical" evidence="6">
    <location>
        <begin position="635"/>
        <end position="654"/>
    </location>
</feature>
<feature type="domain" description="ABC3 transporter permease C-terminal" evidence="7">
    <location>
        <begin position="194"/>
        <end position="299"/>
    </location>
</feature>
<comment type="caution">
    <text evidence="8">The sequence shown here is derived from an EMBL/GenBank/DDBJ whole genome shotgun (WGS) entry which is preliminary data.</text>
</comment>
<keyword evidence="2" id="KW-1003">Cell membrane</keyword>
<keyword evidence="9" id="KW-1185">Reference proteome</keyword>
<evidence type="ECO:0000313" key="9">
    <source>
        <dbReference type="Proteomes" id="UP001474181"/>
    </source>
</evidence>
<dbReference type="RefSeq" id="WP_350779919.1">
    <property type="nucleotide sequence ID" value="NZ_JBEPEK010000063.1"/>
</dbReference>
<keyword evidence="3 6" id="KW-0812">Transmembrane</keyword>
<evidence type="ECO:0000256" key="1">
    <source>
        <dbReference type="ARBA" id="ARBA00004651"/>
    </source>
</evidence>
<sequence length="758" mass="79037">MNELLLGLRLLFGSGRGNRARFALMTLGGSIGVCCLAVVLTIPGILAAQDGRVAARQPVPPGRSATAVSGLPLWLERTDPYGSTPLVRIFLARGTEAVAPPPGLKDMPDRGEVFVSPRLHELLRTEPGLAQRLPGREKGLIGPRGLARPEELVAYVGMSRGELSGGLPVTRFGKREAPIPTVDPSTLDILRFTMVGIVLLPLAVFLSVCARLSAAERARRLAALRLLGMSATEVQRVNAAETVAAAGLGALLGLGEYWILNQLFSRLGLPGFTWYPGDGALAGTTLLACLVGCPALAWFAGRAGARRAAADPLAVRRAAVEKPPSSWGFLPLIAGSGIAAGYCAAGFTGHAPRDTFLPSLLVPAAIIMIGVGLVTTLAPLCRILAQRVARSTGSLSLGLAMRRNEAEPSGTLRVAAGLVLLVFAASLAQGVLIQLDQATRNPSRIQSYDIPYEQLTGPQREALQRLPGTLGHVVGMQSSLVGASETAWSPHVVLATCAQLRAVVSSAGRCVDGQAMRLRGIGGTQGEASRAGVRFAVQLEGKHRDLSLTVPQRTLFYREFASSLVIAPESVLVPPSELPRGSRPTSATLTLVSTSAPDVVRRVLDGIGHVAPTADVLPQGLDITGLQQIAVIKTLLAVGMVLGLVIGIGAYLVAATDRAVERRPQVTALALLGARPRTLRAVQAAQVVLPLAVGLLLAVVVGKMAESGYLVTGGGAIFWDGAGLPLLLAGTLGVMVVAVVGALPLVGRRIDPELIRRD</sequence>
<reference evidence="8 9" key="1">
    <citation type="submission" date="2024-06" db="EMBL/GenBank/DDBJ databases">
        <title>The Natural Products Discovery Center: Release of the First 8490 Sequenced Strains for Exploring Actinobacteria Biosynthetic Diversity.</title>
        <authorList>
            <person name="Kalkreuter E."/>
            <person name="Kautsar S.A."/>
            <person name="Yang D."/>
            <person name="Bader C.D."/>
            <person name="Teijaro C.N."/>
            <person name="Fluegel L."/>
            <person name="Davis C.M."/>
            <person name="Simpson J.R."/>
            <person name="Lauterbach L."/>
            <person name="Steele A.D."/>
            <person name="Gui C."/>
            <person name="Meng S."/>
            <person name="Li G."/>
            <person name="Viehrig K."/>
            <person name="Ye F."/>
            <person name="Su P."/>
            <person name="Kiefer A.F."/>
            <person name="Nichols A."/>
            <person name="Cepeda A.J."/>
            <person name="Yan W."/>
            <person name="Fan B."/>
            <person name="Jiang Y."/>
            <person name="Adhikari A."/>
            <person name="Zheng C.-J."/>
            <person name="Schuster L."/>
            <person name="Cowan T.M."/>
            <person name="Smanski M.J."/>
            <person name="Chevrette M.G."/>
            <person name="De Carvalho L.P.S."/>
            <person name="Shen B."/>
        </authorList>
    </citation>
    <scope>NUCLEOTIDE SEQUENCE [LARGE SCALE GENOMIC DNA]</scope>
    <source>
        <strain evidence="8 9">NPDC000234</strain>
    </source>
</reference>
<gene>
    <name evidence="8" type="ORF">ABT404_11660</name>
</gene>